<accession>A0A1F6G4C0</accession>
<evidence type="ECO:0000313" key="2">
    <source>
        <dbReference type="Proteomes" id="UP000178449"/>
    </source>
</evidence>
<dbReference type="EMBL" id="MFNE01000054">
    <property type="protein sequence ID" value="OGG92957.1"/>
    <property type="molecule type" value="Genomic_DNA"/>
</dbReference>
<name>A0A1F6G4C0_9PROT</name>
<comment type="caution">
    <text evidence="1">The sequence shown here is derived from an EMBL/GenBank/DDBJ whole genome shotgun (WGS) entry which is preliminary data.</text>
</comment>
<protein>
    <recommendedName>
        <fullName evidence="3">PEGA domain-containing protein</fullName>
    </recommendedName>
</protein>
<dbReference type="Proteomes" id="UP000178449">
    <property type="component" value="Unassembled WGS sequence"/>
</dbReference>
<sequence length="70" mass="7789">MDLTLNVNGEGDPNQRMLSLMTPQPIRLVRLEVYHPQGSSQLDGKRIEAKPLKLPFSVIEIPAGDHELAL</sequence>
<dbReference type="AlphaFoldDB" id="A0A1F6G4C0"/>
<gene>
    <name evidence="1" type="ORF">A2527_04275</name>
</gene>
<proteinExistence type="predicted"/>
<evidence type="ECO:0008006" key="3">
    <source>
        <dbReference type="Google" id="ProtNLM"/>
    </source>
</evidence>
<reference evidence="1 2" key="1">
    <citation type="journal article" date="2016" name="Nat. Commun.">
        <title>Thousands of microbial genomes shed light on interconnected biogeochemical processes in an aquifer system.</title>
        <authorList>
            <person name="Anantharaman K."/>
            <person name="Brown C.T."/>
            <person name="Hug L.A."/>
            <person name="Sharon I."/>
            <person name="Castelle C.J."/>
            <person name="Probst A.J."/>
            <person name="Thomas B.C."/>
            <person name="Singh A."/>
            <person name="Wilkins M.J."/>
            <person name="Karaoz U."/>
            <person name="Brodie E.L."/>
            <person name="Williams K.H."/>
            <person name="Hubbard S.S."/>
            <person name="Banfield J.F."/>
        </authorList>
    </citation>
    <scope>NUCLEOTIDE SEQUENCE [LARGE SCALE GENOMIC DNA]</scope>
</reference>
<evidence type="ECO:0000313" key="1">
    <source>
        <dbReference type="EMBL" id="OGG92957.1"/>
    </source>
</evidence>
<organism evidence="1 2">
    <name type="scientific">Candidatus Lambdaproteobacteria bacterium RIFOXYD2_FULL_50_16</name>
    <dbReference type="NCBI Taxonomy" id="1817772"/>
    <lineage>
        <taxon>Bacteria</taxon>
        <taxon>Pseudomonadati</taxon>
        <taxon>Pseudomonadota</taxon>
        <taxon>Candidatus Lambdaproteobacteria</taxon>
    </lineage>
</organism>